<dbReference type="AlphaFoldDB" id="A0A2H3BAJ4"/>
<sequence length="254" mass="27909">MDHIVNQDTPLWRLGAALSLSRDKQSFLAPRIRKTPVIPLYKHITKRVEHTDIRRASPSKQTYVTLVHGGFPSTLGFPIASMPSPSPAKSQDVLPNFELPTASNVSLRQFSEYAQRTHLAPASNIDLLWDTMSANQIHQFVAVSGPQDAGTQIRENPFPPVDADAKRSTSCPPPPPPPTSMPSRDASKCRDDYGLALYGPPRSETEAKSFAWAIDPSTAPALTTGAYRIDTPGCFLLSARHAPTPRKFEELVWS</sequence>
<gene>
    <name evidence="2" type="ORF">ARMSODRAFT_977275</name>
</gene>
<name>A0A2H3BAJ4_9AGAR</name>
<protein>
    <submittedName>
        <fullName evidence="2">Uncharacterized protein</fullName>
    </submittedName>
</protein>
<dbReference type="Proteomes" id="UP000218334">
    <property type="component" value="Unassembled WGS sequence"/>
</dbReference>
<organism evidence="2 3">
    <name type="scientific">Armillaria solidipes</name>
    <dbReference type="NCBI Taxonomy" id="1076256"/>
    <lineage>
        <taxon>Eukaryota</taxon>
        <taxon>Fungi</taxon>
        <taxon>Dikarya</taxon>
        <taxon>Basidiomycota</taxon>
        <taxon>Agaricomycotina</taxon>
        <taxon>Agaricomycetes</taxon>
        <taxon>Agaricomycetidae</taxon>
        <taxon>Agaricales</taxon>
        <taxon>Marasmiineae</taxon>
        <taxon>Physalacriaceae</taxon>
        <taxon>Armillaria</taxon>
    </lineage>
</organism>
<proteinExistence type="predicted"/>
<reference evidence="3" key="1">
    <citation type="journal article" date="2017" name="Nat. Ecol. Evol.">
        <title>Genome expansion and lineage-specific genetic innovations in the forest pathogenic fungi Armillaria.</title>
        <authorList>
            <person name="Sipos G."/>
            <person name="Prasanna A.N."/>
            <person name="Walter M.C."/>
            <person name="O'Connor E."/>
            <person name="Balint B."/>
            <person name="Krizsan K."/>
            <person name="Kiss B."/>
            <person name="Hess J."/>
            <person name="Varga T."/>
            <person name="Slot J."/>
            <person name="Riley R."/>
            <person name="Boka B."/>
            <person name="Rigling D."/>
            <person name="Barry K."/>
            <person name="Lee J."/>
            <person name="Mihaltcheva S."/>
            <person name="LaButti K."/>
            <person name="Lipzen A."/>
            <person name="Waldron R."/>
            <person name="Moloney N.M."/>
            <person name="Sperisen C."/>
            <person name="Kredics L."/>
            <person name="Vagvoelgyi C."/>
            <person name="Patrignani A."/>
            <person name="Fitzpatrick D."/>
            <person name="Nagy I."/>
            <person name="Doyle S."/>
            <person name="Anderson J.B."/>
            <person name="Grigoriev I.V."/>
            <person name="Gueldener U."/>
            <person name="Muensterkoetter M."/>
            <person name="Nagy L.G."/>
        </authorList>
    </citation>
    <scope>NUCLEOTIDE SEQUENCE [LARGE SCALE GENOMIC DNA]</scope>
    <source>
        <strain evidence="3">28-4</strain>
    </source>
</reference>
<evidence type="ECO:0000256" key="1">
    <source>
        <dbReference type="SAM" id="MobiDB-lite"/>
    </source>
</evidence>
<dbReference type="EMBL" id="KZ293439">
    <property type="protein sequence ID" value="PBK66700.1"/>
    <property type="molecule type" value="Genomic_DNA"/>
</dbReference>
<evidence type="ECO:0000313" key="3">
    <source>
        <dbReference type="Proteomes" id="UP000218334"/>
    </source>
</evidence>
<evidence type="ECO:0000313" key="2">
    <source>
        <dbReference type="EMBL" id="PBK66700.1"/>
    </source>
</evidence>
<feature type="compositionally biased region" description="Pro residues" evidence="1">
    <location>
        <begin position="171"/>
        <end position="180"/>
    </location>
</feature>
<keyword evidence="3" id="KW-1185">Reference proteome</keyword>
<feature type="region of interest" description="Disordered" evidence="1">
    <location>
        <begin position="145"/>
        <end position="187"/>
    </location>
</feature>
<accession>A0A2H3BAJ4</accession>